<reference evidence="1" key="2">
    <citation type="submission" date="2016-06" db="EMBL/GenBank/DDBJ databases">
        <title>The genome of a short-lived fish provides insights into sex chromosome evolution and the genetic control of aging.</title>
        <authorList>
            <person name="Reichwald K."/>
            <person name="Felder M."/>
            <person name="Petzold A."/>
            <person name="Koch P."/>
            <person name="Groth M."/>
            <person name="Platzer M."/>
        </authorList>
    </citation>
    <scope>NUCLEOTIDE SEQUENCE</scope>
    <source>
        <tissue evidence="1">Brain</tissue>
    </source>
</reference>
<proteinExistence type="predicted"/>
<evidence type="ECO:0000313" key="1">
    <source>
        <dbReference type="EMBL" id="SBR91561.1"/>
    </source>
</evidence>
<dbReference type="AlphaFoldDB" id="A0A1A8QDG1"/>
<organism evidence="1">
    <name type="scientific">Nothobranchius pienaari</name>
    <dbReference type="NCBI Taxonomy" id="704102"/>
    <lineage>
        <taxon>Eukaryota</taxon>
        <taxon>Metazoa</taxon>
        <taxon>Chordata</taxon>
        <taxon>Craniata</taxon>
        <taxon>Vertebrata</taxon>
        <taxon>Euteleostomi</taxon>
        <taxon>Actinopterygii</taxon>
        <taxon>Neopterygii</taxon>
        <taxon>Teleostei</taxon>
        <taxon>Neoteleostei</taxon>
        <taxon>Acanthomorphata</taxon>
        <taxon>Ovalentaria</taxon>
        <taxon>Atherinomorphae</taxon>
        <taxon>Cyprinodontiformes</taxon>
        <taxon>Nothobranchiidae</taxon>
        <taxon>Nothobranchius</taxon>
    </lineage>
</organism>
<sequence length="34" mass="3972">GKTPSNIWSQSLFIPKDKKGMKVRSYVRERECVC</sequence>
<reference evidence="1" key="1">
    <citation type="submission" date="2016-05" db="EMBL/GenBank/DDBJ databases">
        <authorList>
            <person name="Lavstsen T."/>
            <person name="Jespersen J.S."/>
        </authorList>
    </citation>
    <scope>NUCLEOTIDE SEQUENCE</scope>
    <source>
        <tissue evidence="1">Brain</tissue>
    </source>
</reference>
<name>A0A1A8QDG1_9TELE</name>
<feature type="non-terminal residue" evidence="1">
    <location>
        <position position="34"/>
    </location>
</feature>
<dbReference type="EMBL" id="HAEG01012140">
    <property type="protein sequence ID" value="SBR91561.1"/>
    <property type="molecule type" value="Transcribed_RNA"/>
</dbReference>
<accession>A0A1A8QDG1</accession>
<gene>
    <name evidence="1" type="primary">Nfu_g_1_002790</name>
</gene>
<protein>
    <submittedName>
        <fullName evidence="1">Uncharacterized protein</fullName>
    </submittedName>
</protein>
<feature type="non-terminal residue" evidence="1">
    <location>
        <position position="1"/>
    </location>
</feature>